<protein>
    <submittedName>
        <fullName evidence="2">Uncharacterized protein</fullName>
    </submittedName>
</protein>
<accession>A0A0G4HWH8</accession>
<proteinExistence type="predicted"/>
<dbReference type="AlphaFoldDB" id="A0A0G4HWH8"/>
<feature type="compositionally biased region" description="Acidic residues" evidence="1">
    <location>
        <begin position="147"/>
        <end position="157"/>
    </location>
</feature>
<reference evidence="2" key="1">
    <citation type="submission" date="2014-11" db="EMBL/GenBank/DDBJ databases">
        <authorList>
            <person name="Otto D Thomas"/>
            <person name="Naeem Raeece"/>
        </authorList>
    </citation>
    <scope>NUCLEOTIDE SEQUENCE</scope>
</reference>
<evidence type="ECO:0000256" key="1">
    <source>
        <dbReference type="SAM" id="MobiDB-lite"/>
    </source>
</evidence>
<feature type="compositionally biased region" description="Polar residues" evidence="1">
    <location>
        <begin position="121"/>
        <end position="130"/>
    </location>
</feature>
<evidence type="ECO:0000313" key="2">
    <source>
        <dbReference type="EMBL" id="CEM48822.1"/>
    </source>
</evidence>
<sequence>MSKAIGVEKLLAKLQVFATTLKFAICFHDRVGHSGADFIVKKEGRISVTISGKSSCEKDQLELPLERTAFLVCKAAYPYAFQYLFVGANKSCYDYHASLNIWESHQFPSGLHEEGPPQHDSAGQQQQTIPGSPIDGLSQQLRKSLDLEEGDNGEEKEDEWKGEPLEPCRLR</sequence>
<gene>
    <name evidence="2" type="ORF">Cvel_9045</name>
</gene>
<name>A0A0G4HWH8_9ALVE</name>
<organism evidence="2">
    <name type="scientific">Chromera velia CCMP2878</name>
    <dbReference type="NCBI Taxonomy" id="1169474"/>
    <lineage>
        <taxon>Eukaryota</taxon>
        <taxon>Sar</taxon>
        <taxon>Alveolata</taxon>
        <taxon>Colpodellida</taxon>
        <taxon>Chromeraceae</taxon>
        <taxon>Chromera</taxon>
    </lineage>
</organism>
<dbReference type="EMBL" id="CDMZ01004154">
    <property type="protein sequence ID" value="CEM48822.1"/>
    <property type="molecule type" value="Genomic_DNA"/>
</dbReference>
<feature type="region of interest" description="Disordered" evidence="1">
    <location>
        <begin position="108"/>
        <end position="171"/>
    </location>
</feature>
<dbReference type="VEuPathDB" id="CryptoDB:Cvel_9045"/>
<feature type="compositionally biased region" description="Basic and acidic residues" evidence="1">
    <location>
        <begin position="158"/>
        <end position="171"/>
    </location>
</feature>